<dbReference type="Gene3D" id="1.10.8.80">
    <property type="entry name" value="Magnesium chelatase subunit I, C-Terminal domain"/>
    <property type="match status" value="1"/>
</dbReference>
<feature type="domain" description="ChlI/MoxR AAA lid" evidence="5">
    <location>
        <begin position="261"/>
        <end position="327"/>
    </location>
</feature>
<keyword evidence="2" id="KW-0067">ATP-binding</keyword>
<dbReference type="PANTHER" id="PTHR42759">
    <property type="entry name" value="MOXR FAMILY PROTEIN"/>
    <property type="match status" value="1"/>
</dbReference>
<dbReference type="RefSeq" id="WP_100712733.1">
    <property type="nucleotide sequence ID" value="NZ_NPDY01000002.1"/>
</dbReference>
<dbReference type="GO" id="GO:0016887">
    <property type="term" value="F:ATP hydrolysis activity"/>
    <property type="evidence" value="ECO:0007669"/>
    <property type="project" value="InterPro"/>
</dbReference>
<evidence type="ECO:0000313" key="9">
    <source>
        <dbReference type="Proteomes" id="UP000231990"/>
    </source>
</evidence>
<dbReference type="FunFam" id="3.40.50.300:FF:000640">
    <property type="entry name" value="MoxR family ATPase"/>
    <property type="match status" value="1"/>
</dbReference>
<dbReference type="InterPro" id="IPR027417">
    <property type="entry name" value="P-loop_NTPase"/>
</dbReference>
<dbReference type="AlphaFoldDB" id="A0A2M9ZPD9"/>
<evidence type="ECO:0000313" key="7">
    <source>
        <dbReference type="EMBL" id="PJZ73936.1"/>
    </source>
</evidence>
<dbReference type="InterPro" id="IPR041628">
    <property type="entry name" value="ChlI/MoxR_AAA_lid"/>
</dbReference>
<dbReference type="InterPro" id="IPR011703">
    <property type="entry name" value="ATPase_AAA-3"/>
</dbReference>
<dbReference type="Pfam" id="PF07726">
    <property type="entry name" value="AAA_3"/>
    <property type="match status" value="1"/>
</dbReference>
<evidence type="ECO:0000313" key="8">
    <source>
        <dbReference type="Proteomes" id="UP000231962"/>
    </source>
</evidence>
<organism evidence="7 9">
    <name type="scientific">Leptospira perolatii</name>
    <dbReference type="NCBI Taxonomy" id="2023191"/>
    <lineage>
        <taxon>Bacteria</taxon>
        <taxon>Pseudomonadati</taxon>
        <taxon>Spirochaetota</taxon>
        <taxon>Spirochaetia</taxon>
        <taxon>Leptospirales</taxon>
        <taxon>Leptospiraceae</taxon>
        <taxon>Leptospira</taxon>
    </lineage>
</organism>
<dbReference type="EMBL" id="NPDZ01000003">
    <property type="protein sequence ID" value="PJZ73936.1"/>
    <property type="molecule type" value="Genomic_DNA"/>
</dbReference>
<dbReference type="GO" id="GO:0005524">
    <property type="term" value="F:ATP binding"/>
    <property type="evidence" value="ECO:0007669"/>
    <property type="project" value="UniProtKB-KW"/>
</dbReference>
<reference evidence="8 9" key="1">
    <citation type="submission" date="2017-07" db="EMBL/GenBank/DDBJ databases">
        <title>Leptospira spp. isolated from tropical soils.</title>
        <authorList>
            <person name="Thibeaux R."/>
            <person name="Iraola G."/>
            <person name="Ferres I."/>
            <person name="Bierque E."/>
            <person name="Girault D."/>
            <person name="Soupe-Gilbert M.-E."/>
            <person name="Picardeau M."/>
            <person name="Goarant C."/>
        </authorList>
    </citation>
    <scope>NUCLEOTIDE SEQUENCE [LARGE SCALE GENOMIC DNA]</scope>
    <source>
        <strain evidence="7 9">FH1-B-B1</strain>
        <strain evidence="6 8">FH1-B-C1</strain>
    </source>
</reference>
<evidence type="ECO:0000256" key="2">
    <source>
        <dbReference type="ARBA" id="ARBA00022840"/>
    </source>
</evidence>
<accession>A0A2M9ZPD9</accession>
<dbReference type="Proteomes" id="UP000231990">
    <property type="component" value="Unassembled WGS sequence"/>
</dbReference>
<proteinExistence type="inferred from homology"/>
<dbReference type="OrthoDB" id="9808397at2"/>
<dbReference type="PANTHER" id="PTHR42759:SF1">
    <property type="entry name" value="MAGNESIUM-CHELATASE SUBUNIT CHLD"/>
    <property type="match status" value="1"/>
</dbReference>
<evidence type="ECO:0000256" key="1">
    <source>
        <dbReference type="ARBA" id="ARBA00022741"/>
    </source>
</evidence>
<keyword evidence="8" id="KW-1185">Reference proteome</keyword>
<protein>
    <submittedName>
        <fullName evidence="7">ATPase</fullName>
    </submittedName>
</protein>
<dbReference type="SUPFAM" id="SSF52540">
    <property type="entry name" value="P-loop containing nucleoside triphosphate hydrolases"/>
    <property type="match status" value="1"/>
</dbReference>
<evidence type="ECO:0000259" key="5">
    <source>
        <dbReference type="Pfam" id="PF17863"/>
    </source>
</evidence>
<gene>
    <name evidence="6" type="ORF">CH360_04190</name>
    <name evidence="7" type="ORF">CH373_07330</name>
</gene>
<evidence type="ECO:0000256" key="3">
    <source>
        <dbReference type="ARBA" id="ARBA00061607"/>
    </source>
</evidence>
<keyword evidence="1" id="KW-0547">Nucleotide-binding</keyword>
<evidence type="ECO:0000313" key="6">
    <source>
        <dbReference type="EMBL" id="PJZ70727.1"/>
    </source>
</evidence>
<dbReference type="CDD" id="cd00009">
    <property type="entry name" value="AAA"/>
    <property type="match status" value="1"/>
</dbReference>
<dbReference type="PIRSF" id="PIRSF002849">
    <property type="entry name" value="AAA_ATPase_chaperone_MoxR_prd"/>
    <property type="match status" value="1"/>
</dbReference>
<dbReference type="Pfam" id="PF17863">
    <property type="entry name" value="AAA_lid_2"/>
    <property type="match status" value="1"/>
</dbReference>
<evidence type="ECO:0000259" key="4">
    <source>
        <dbReference type="Pfam" id="PF07726"/>
    </source>
</evidence>
<dbReference type="EMBL" id="NPDY01000002">
    <property type="protein sequence ID" value="PJZ70727.1"/>
    <property type="molecule type" value="Genomic_DNA"/>
</dbReference>
<comment type="caution">
    <text evidence="7">The sequence shown here is derived from an EMBL/GenBank/DDBJ whole genome shotgun (WGS) entry which is preliminary data.</text>
</comment>
<comment type="similarity">
    <text evidence="3">Belongs to the MoxR family.</text>
</comment>
<dbReference type="Proteomes" id="UP000231962">
    <property type="component" value="Unassembled WGS sequence"/>
</dbReference>
<sequence length="336" mass="37475">MESKISRTESGALSEEDLIFAKQTFQKIRNELAQEITGQDAVIRNLLISLACQGHVLLEGMPGLAKTLLAKSLASTLELDFKRIQFTPDLLPADLVGTVVFNPKNGEFNTRKGPIFTSVLLADEINRAPAKVQSALLECMEERTVTIGENTFSLDRPFLVLATENPIDQDGTYPLPEAQMDRFFMKVLVEYPDYQEELAILDQHGQLSDTQKRIRKVSSGREILKLSSLVDKIHVEPKLKSYIIRLVRNTRPEEAAIPDLQPYVKHGASPRASLSLLKAAKALALWEGRNYVAPEDVKACLPEILRHRILLSFEAISEEVSIDSVIQTVSEATQVL</sequence>
<feature type="domain" description="ATPase AAA-3" evidence="4">
    <location>
        <begin position="55"/>
        <end position="185"/>
    </location>
</feature>
<dbReference type="Gene3D" id="3.40.50.300">
    <property type="entry name" value="P-loop containing nucleotide triphosphate hydrolases"/>
    <property type="match status" value="1"/>
</dbReference>
<dbReference type="InterPro" id="IPR050764">
    <property type="entry name" value="CbbQ/NirQ/NorQ/GpvN"/>
</dbReference>
<name>A0A2M9ZPD9_9LEPT</name>